<evidence type="ECO:0000313" key="2">
    <source>
        <dbReference type="EMBL" id="CAG21633.1"/>
    </source>
</evidence>
<name>Q6LM45_PHOPR</name>
<dbReference type="Proteomes" id="UP000000593">
    <property type="component" value="Chromosome 1"/>
</dbReference>
<evidence type="ECO:0000259" key="1">
    <source>
        <dbReference type="Pfam" id="PF01610"/>
    </source>
</evidence>
<dbReference type="InterPro" id="IPR002560">
    <property type="entry name" value="Transposase_DDE"/>
</dbReference>
<organism evidence="2 3">
    <name type="scientific">Photobacterium profundum (strain SS9)</name>
    <dbReference type="NCBI Taxonomy" id="298386"/>
    <lineage>
        <taxon>Bacteria</taxon>
        <taxon>Pseudomonadati</taxon>
        <taxon>Pseudomonadota</taxon>
        <taxon>Gammaproteobacteria</taxon>
        <taxon>Vibrionales</taxon>
        <taxon>Vibrionaceae</taxon>
        <taxon>Photobacterium</taxon>
    </lineage>
</organism>
<dbReference type="AlphaFoldDB" id="Q6LM45"/>
<evidence type="ECO:0000313" key="3">
    <source>
        <dbReference type="Proteomes" id="UP000000593"/>
    </source>
</evidence>
<dbReference type="EMBL" id="CR378673">
    <property type="protein sequence ID" value="CAG21633.1"/>
    <property type="molecule type" value="Genomic_DNA"/>
</dbReference>
<dbReference type="Pfam" id="PF01610">
    <property type="entry name" value="DDE_Tnp_ISL3"/>
    <property type="match status" value="1"/>
</dbReference>
<accession>Q6LM45</accession>
<gene>
    <name evidence="2" type="ordered locus">PBPRA3335</name>
</gene>
<dbReference type="HOGENOM" id="CLU_2570835_0_0_6"/>
<sequence>MSRNEPLAKAYYLKEKLQAIWKQSERISAEKWVDGWVDEASNSRIPMLKSFTKTVVRFKEGILAYYEERMSSDPIEGSTIV</sequence>
<keyword evidence="3" id="KW-1185">Reference proteome</keyword>
<feature type="domain" description="Transposase IS204/IS1001/IS1096/IS1165 DDE" evidence="1">
    <location>
        <begin position="2"/>
        <end position="77"/>
    </location>
</feature>
<protein>
    <submittedName>
        <fullName evidence="2">Transposase</fullName>
    </submittedName>
</protein>
<dbReference type="eggNOG" id="COG3464">
    <property type="taxonomic scope" value="Bacteria"/>
</dbReference>
<reference evidence="3" key="1">
    <citation type="journal article" date="2005" name="Science">
        <title>Life at depth: Photobacterium profundum genome sequence and expression analysis.</title>
        <authorList>
            <person name="Vezzi A."/>
            <person name="Campanaro S."/>
            <person name="D'Angelo M."/>
            <person name="Simonato F."/>
            <person name="Vitulo N."/>
            <person name="Lauro F.M."/>
            <person name="Cestaro A."/>
            <person name="Malacrida G."/>
            <person name="Simionati B."/>
            <person name="Cannata N."/>
            <person name="Romualdi C."/>
            <person name="Bartlett D.H."/>
            <person name="Valle G."/>
        </authorList>
    </citation>
    <scope>NUCLEOTIDE SEQUENCE [LARGE SCALE GENOMIC DNA]</scope>
    <source>
        <strain evidence="3">ATCC BAA-1253 / SS9</strain>
    </source>
</reference>
<dbReference type="KEGG" id="ppr:PBPRA3335"/>
<proteinExistence type="predicted"/>